<proteinExistence type="inferred from homology"/>
<dbReference type="AlphaFoldDB" id="A0A478ED15"/>
<evidence type="ECO:0000313" key="4">
    <source>
        <dbReference type="Proteomes" id="UP000053095"/>
    </source>
</evidence>
<protein>
    <submittedName>
        <fullName evidence="3">Short-chain dehydrogenase</fullName>
    </submittedName>
</protein>
<keyword evidence="2" id="KW-0560">Oxidoreductase</keyword>
<gene>
    <name evidence="3" type="ORF">TCE0_044f16492</name>
</gene>
<dbReference type="SUPFAM" id="SSF51735">
    <property type="entry name" value="NAD(P)-binding Rossmann-fold domains"/>
    <property type="match status" value="1"/>
</dbReference>
<dbReference type="PRINTS" id="PR00081">
    <property type="entry name" value="GDHRDH"/>
</dbReference>
<evidence type="ECO:0000256" key="1">
    <source>
        <dbReference type="ARBA" id="ARBA00006484"/>
    </source>
</evidence>
<reference evidence="4" key="1">
    <citation type="journal article" date="2015" name="Genome Announc.">
        <title>Draft genome sequence of Talaromyces cellulolyticus strain Y-94, a source of lignocellulosic biomass-degrading enzymes.</title>
        <authorList>
            <person name="Fujii T."/>
            <person name="Koike H."/>
            <person name="Sawayama S."/>
            <person name="Yano S."/>
            <person name="Inoue H."/>
        </authorList>
    </citation>
    <scope>NUCLEOTIDE SEQUENCE [LARGE SCALE GENOMIC DNA]</scope>
    <source>
        <strain evidence="4">Y-94</strain>
    </source>
</reference>
<dbReference type="PANTHER" id="PTHR43157">
    <property type="entry name" value="PHOSPHATIDYLINOSITOL-GLYCAN BIOSYNTHESIS CLASS F PROTEIN-RELATED"/>
    <property type="match status" value="1"/>
</dbReference>
<sequence length="351" mass="38844">MAKTQQPEFHIQIHLRAALGTFFKSQLFLTPPYPVATFTGKTVIVTGANTGLGLEAARHLYRLNAAKVVLAVRTVFKGETAKEDILNSVTARNDPNAIEVWPLDQASTSSTLAFSERARTELSRVDAVVLNAGINTKHFQLVEGYEQVTQVNVLNTFLLALVLLPKLLDTKTRFADSSPHLTIVSSEAHHLTKFEEINTPNLYEKLNEEQAYSQQPRYQVSKLLEVLLTRELVARLKGNPKFDMDPVIINLVNPGLCWSSLIRDDVKPPVLFRVANKLIARTTEQGGRCLVLAAAAPESSHGEFQSDGKNQDVEAWIYTELGGRVQKKVWEQTVPILEARKPGLLSAVGLG</sequence>
<dbReference type="Pfam" id="PF00106">
    <property type="entry name" value="adh_short"/>
    <property type="match status" value="1"/>
</dbReference>
<accession>A0A478ED15</accession>
<dbReference type="Gene3D" id="3.40.50.720">
    <property type="entry name" value="NAD(P)-binding Rossmann-like Domain"/>
    <property type="match status" value="1"/>
</dbReference>
<keyword evidence="4" id="KW-1185">Reference proteome</keyword>
<dbReference type="InterPro" id="IPR036291">
    <property type="entry name" value="NAD(P)-bd_dom_sf"/>
</dbReference>
<dbReference type="GO" id="GO:0016491">
    <property type="term" value="F:oxidoreductase activity"/>
    <property type="evidence" value="ECO:0007669"/>
    <property type="project" value="UniProtKB-KW"/>
</dbReference>
<name>A0A478ED15_TALPI</name>
<evidence type="ECO:0000313" key="3">
    <source>
        <dbReference type="EMBL" id="GAM42475.1"/>
    </source>
</evidence>
<evidence type="ECO:0000256" key="2">
    <source>
        <dbReference type="ARBA" id="ARBA00023002"/>
    </source>
</evidence>
<dbReference type="PANTHER" id="PTHR43157:SF31">
    <property type="entry name" value="PHOSPHATIDYLINOSITOL-GLYCAN BIOSYNTHESIS CLASS F PROTEIN"/>
    <property type="match status" value="1"/>
</dbReference>
<comment type="similarity">
    <text evidence="1">Belongs to the short-chain dehydrogenases/reductases (SDR) family.</text>
</comment>
<dbReference type="Proteomes" id="UP000053095">
    <property type="component" value="Unassembled WGS sequence"/>
</dbReference>
<dbReference type="EMBL" id="DF933840">
    <property type="protein sequence ID" value="GAM42475.1"/>
    <property type="molecule type" value="Genomic_DNA"/>
</dbReference>
<organism evidence="3 4">
    <name type="scientific">Talaromyces pinophilus</name>
    <name type="common">Penicillium pinophilum</name>
    <dbReference type="NCBI Taxonomy" id="128442"/>
    <lineage>
        <taxon>Eukaryota</taxon>
        <taxon>Fungi</taxon>
        <taxon>Dikarya</taxon>
        <taxon>Ascomycota</taxon>
        <taxon>Pezizomycotina</taxon>
        <taxon>Eurotiomycetes</taxon>
        <taxon>Eurotiomycetidae</taxon>
        <taxon>Eurotiales</taxon>
        <taxon>Trichocomaceae</taxon>
        <taxon>Talaromyces</taxon>
        <taxon>Talaromyces sect. Talaromyces</taxon>
    </lineage>
</organism>
<dbReference type="InterPro" id="IPR002347">
    <property type="entry name" value="SDR_fam"/>
</dbReference>